<keyword evidence="8" id="KW-1003">Cell membrane</keyword>
<dbReference type="EMBL" id="AVPG01000003">
    <property type="protein sequence ID" value="KGX88175.1"/>
    <property type="molecule type" value="Genomic_DNA"/>
</dbReference>
<evidence type="ECO:0000256" key="18">
    <source>
        <dbReference type="RuleBase" id="RU003938"/>
    </source>
</evidence>
<keyword evidence="13 19" id="KW-1133">Transmembrane helix</keyword>
<feature type="transmembrane region" description="Helical" evidence="19">
    <location>
        <begin position="129"/>
        <end position="149"/>
    </location>
</feature>
<gene>
    <name evidence="20" type="ORF">N784_10595</name>
</gene>
<proteinExistence type="inferred from homology"/>
<feature type="transmembrane region" description="Helical" evidence="19">
    <location>
        <begin position="76"/>
        <end position="94"/>
    </location>
</feature>
<comment type="pathway">
    <text evidence="4">Lipid metabolism.</text>
</comment>
<evidence type="ECO:0000256" key="14">
    <source>
        <dbReference type="ARBA" id="ARBA00023098"/>
    </source>
</evidence>
<dbReference type="PANTHER" id="PTHR46382">
    <property type="entry name" value="PHOSPHATIDATE CYTIDYLYLTRANSFERASE"/>
    <property type="match status" value="1"/>
</dbReference>
<feature type="transmembrane region" description="Helical" evidence="19">
    <location>
        <begin position="5"/>
        <end position="22"/>
    </location>
</feature>
<evidence type="ECO:0000256" key="2">
    <source>
        <dbReference type="ARBA" id="ARBA00004651"/>
    </source>
</evidence>
<keyword evidence="9" id="KW-0444">Lipid biosynthesis</keyword>
<evidence type="ECO:0000256" key="15">
    <source>
        <dbReference type="ARBA" id="ARBA00023136"/>
    </source>
</evidence>
<dbReference type="UniPathway" id="UPA00557">
    <property type="reaction ID" value="UER00614"/>
</dbReference>
<dbReference type="PANTHER" id="PTHR46382:SF1">
    <property type="entry name" value="PHOSPHATIDATE CYTIDYLYLTRANSFERASE"/>
    <property type="match status" value="1"/>
</dbReference>
<comment type="pathway">
    <text evidence="3 18">Phospholipid metabolism; CDP-diacylglycerol biosynthesis; CDP-diacylglycerol from sn-glycerol 3-phosphate: step 3/3.</text>
</comment>
<evidence type="ECO:0000313" key="20">
    <source>
        <dbReference type="EMBL" id="KGX88175.1"/>
    </source>
</evidence>
<comment type="subcellular location">
    <subcellularLocation>
        <location evidence="2">Cell membrane</location>
        <topology evidence="2">Multi-pass membrane protein</topology>
    </subcellularLocation>
</comment>
<dbReference type="RefSeq" id="WP_036832510.1">
    <property type="nucleotide sequence ID" value="NZ_AVPG01000003.1"/>
</dbReference>
<dbReference type="Pfam" id="PF01148">
    <property type="entry name" value="CTP_transf_1"/>
    <property type="match status" value="1"/>
</dbReference>
<evidence type="ECO:0000313" key="21">
    <source>
        <dbReference type="Proteomes" id="UP000030401"/>
    </source>
</evidence>
<dbReference type="GO" id="GO:0005886">
    <property type="term" value="C:plasma membrane"/>
    <property type="evidence" value="ECO:0007669"/>
    <property type="project" value="UniProtKB-SubCell"/>
</dbReference>
<keyword evidence="16" id="KW-0594">Phospholipid biosynthesis</keyword>
<dbReference type="GO" id="GO:0004605">
    <property type="term" value="F:phosphatidate cytidylyltransferase activity"/>
    <property type="evidence" value="ECO:0007669"/>
    <property type="project" value="UniProtKB-EC"/>
</dbReference>
<keyword evidence="12 18" id="KW-0548">Nucleotidyltransferase</keyword>
<evidence type="ECO:0000256" key="12">
    <source>
        <dbReference type="ARBA" id="ARBA00022695"/>
    </source>
</evidence>
<dbReference type="InterPro" id="IPR000374">
    <property type="entry name" value="PC_trans"/>
</dbReference>
<evidence type="ECO:0000256" key="9">
    <source>
        <dbReference type="ARBA" id="ARBA00022516"/>
    </source>
</evidence>
<organism evidence="20 21">
    <name type="scientific">Pontibacillus litoralis JSM 072002</name>
    <dbReference type="NCBI Taxonomy" id="1385512"/>
    <lineage>
        <taxon>Bacteria</taxon>
        <taxon>Bacillati</taxon>
        <taxon>Bacillota</taxon>
        <taxon>Bacilli</taxon>
        <taxon>Bacillales</taxon>
        <taxon>Bacillaceae</taxon>
        <taxon>Pontibacillus</taxon>
    </lineage>
</organism>
<evidence type="ECO:0000256" key="17">
    <source>
        <dbReference type="ARBA" id="ARBA00023264"/>
    </source>
</evidence>
<protein>
    <recommendedName>
        <fullName evidence="7 18">Phosphatidate cytidylyltransferase</fullName>
        <ecNumber evidence="6 18">2.7.7.41</ecNumber>
    </recommendedName>
</protein>
<evidence type="ECO:0000256" key="7">
    <source>
        <dbReference type="ARBA" id="ARBA00019373"/>
    </source>
</evidence>
<feature type="transmembrane region" description="Helical" evidence="19">
    <location>
        <begin position="54"/>
        <end position="70"/>
    </location>
</feature>
<sequence length="258" mass="28347">MKQRILMGIVMAIIFLIPFYIGGDVFTYFSLILALMVFYEYSTIINIRRFGTKFFVGAIGVILLFSPLLFEKNADFQISSLLALVVFFITATVFNKGFSIEKAGTVLIGVLYFGFGFSSMAEAHIEKGLAWTFVVILTIWATDSGAYFIGKKFGKRKLAKTISPNKTIEGSLGGMMTAIAIALLLQLSLNAYENYLEAISITLLVSIAAQIGDLVESGLKRHYGVKDSGKILPGHGGVMDRMDSWIFVFIGLKLIGIV</sequence>
<dbReference type="EC" id="2.7.7.41" evidence="6 18"/>
<feature type="transmembrane region" description="Helical" evidence="19">
    <location>
        <begin position="170"/>
        <end position="189"/>
    </location>
</feature>
<dbReference type="AlphaFoldDB" id="A0A0A5GAN2"/>
<dbReference type="OrthoDB" id="9799199at2"/>
<feature type="transmembrane region" description="Helical" evidence="19">
    <location>
        <begin position="28"/>
        <end position="47"/>
    </location>
</feature>
<keyword evidence="21" id="KW-1185">Reference proteome</keyword>
<evidence type="ECO:0000256" key="19">
    <source>
        <dbReference type="SAM" id="Phobius"/>
    </source>
</evidence>
<evidence type="ECO:0000256" key="6">
    <source>
        <dbReference type="ARBA" id="ARBA00012487"/>
    </source>
</evidence>
<evidence type="ECO:0000256" key="8">
    <source>
        <dbReference type="ARBA" id="ARBA00022475"/>
    </source>
</evidence>
<dbReference type="eggNOG" id="COG4589">
    <property type="taxonomic scope" value="Bacteria"/>
</dbReference>
<comment type="catalytic activity">
    <reaction evidence="1 18">
        <text>a 1,2-diacyl-sn-glycero-3-phosphate + CTP + H(+) = a CDP-1,2-diacyl-sn-glycerol + diphosphate</text>
        <dbReference type="Rhea" id="RHEA:16229"/>
        <dbReference type="ChEBI" id="CHEBI:15378"/>
        <dbReference type="ChEBI" id="CHEBI:33019"/>
        <dbReference type="ChEBI" id="CHEBI:37563"/>
        <dbReference type="ChEBI" id="CHEBI:58332"/>
        <dbReference type="ChEBI" id="CHEBI:58608"/>
        <dbReference type="EC" id="2.7.7.41"/>
    </reaction>
</comment>
<reference evidence="20 21" key="1">
    <citation type="submission" date="2013-08" db="EMBL/GenBank/DDBJ databases">
        <authorList>
            <person name="Huang J."/>
            <person name="Wang G."/>
        </authorList>
    </citation>
    <scope>NUCLEOTIDE SEQUENCE [LARGE SCALE GENOMIC DNA]</scope>
    <source>
        <strain evidence="20 21">JSM 072002</strain>
    </source>
</reference>
<keyword evidence="15 19" id="KW-0472">Membrane</keyword>
<dbReference type="STRING" id="1385512.N784_10595"/>
<name>A0A0A5GAN2_9BACI</name>
<evidence type="ECO:0000256" key="13">
    <source>
        <dbReference type="ARBA" id="ARBA00022989"/>
    </source>
</evidence>
<evidence type="ECO:0000256" key="3">
    <source>
        <dbReference type="ARBA" id="ARBA00005119"/>
    </source>
</evidence>
<evidence type="ECO:0000256" key="11">
    <source>
        <dbReference type="ARBA" id="ARBA00022692"/>
    </source>
</evidence>
<dbReference type="Proteomes" id="UP000030401">
    <property type="component" value="Unassembled WGS sequence"/>
</dbReference>
<evidence type="ECO:0000256" key="4">
    <source>
        <dbReference type="ARBA" id="ARBA00005189"/>
    </source>
</evidence>
<dbReference type="PROSITE" id="PS01315">
    <property type="entry name" value="CDS"/>
    <property type="match status" value="1"/>
</dbReference>
<keyword evidence="11 18" id="KW-0812">Transmembrane</keyword>
<keyword evidence="10 18" id="KW-0808">Transferase</keyword>
<evidence type="ECO:0000256" key="16">
    <source>
        <dbReference type="ARBA" id="ARBA00023209"/>
    </source>
</evidence>
<evidence type="ECO:0000256" key="1">
    <source>
        <dbReference type="ARBA" id="ARBA00001698"/>
    </source>
</evidence>
<comment type="caution">
    <text evidence="20">The sequence shown here is derived from an EMBL/GenBank/DDBJ whole genome shotgun (WGS) entry which is preliminary data.</text>
</comment>
<comment type="similarity">
    <text evidence="5 18">Belongs to the CDS family.</text>
</comment>
<keyword evidence="14" id="KW-0443">Lipid metabolism</keyword>
<evidence type="ECO:0000256" key="10">
    <source>
        <dbReference type="ARBA" id="ARBA00022679"/>
    </source>
</evidence>
<feature type="transmembrane region" description="Helical" evidence="19">
    <location>
        <begin position="106"/>
        <end position="123"/>
    </location>
</feature>
<dbReference type="GO" id="GO:0016024">
    <property type="term" value="P:CDP-diacylglycerol biosynthetic process"/>
    <property type="evidence" value="ECO:0007669"/>
    <property type="project" value="UniProtKB-UniPathway"/>
</dbReference>
<evidence type="ECO:0000256" key="5">
    <source>
        <dbReference type="ARBA" id="ARBA00010185"/>
    </source>
</evidence>
<keyword evidence="17" id="KW-1208">Phospholipid metabolism</keyword>
<accession>A0A0A5GAN2</accession>